<evidence type="ECO:0000256" key="4">
    <source>
        <dbReference type="ARBA" id="ARBA00022737"/>
    </source>
</evidence>
<dbReference type="InterPro" id="IPR011782">
    <property type="entry name" value="Pept_S1C_Do"/>
</dbReference>
<evidence type="ECO:0000313" key="13">
    <source>
        <dbReference type="Proteomes" id="UP000316852"/>
    </source>
</evidence>
<dbReference type="SUPFAM" id="SSF50156">
    <property type="entry name" value="PDZ domain-like"/>
    <property type="match status" value="2"/>
</dbReference>
<evidence type="ECO:0000259" key="11">
    <source>
        <dbReference type="PROSITE" id="PS50106"/>
    </source>
</evidence>
<keyword evidence="5" id="KW-0378">Hydrolase</keyword>
<protein>
    <submittedName>
        <fullName evidence="12">Do family serine endopeptidase</fullName>
    </submittedName>
</protein>
<organism evidence="12 13">
    <name type="scientific">Eiseniibacteriota bacterium</name>
    <dbReference type="NCBI Taxonomy" id="2212470"/>
    <lineage>
        <taxon>Bacteria</taxon>
        <taxon>Candidatus Eiseniibacteriota</taxon>
    </lineage>
</organism>
<dbReference type="NCBIfam" id="TIGR02037">
    <property type="entry name" value="degP_htrA_DO"/>
    <property type="match status" value="1"/>
</dbReference>
<comment type="caution">
    <text evidence="12">The sequence shown here is derived from an EMBL/GenBank/DDBJ whole genome shotgun (WGS) entry which is preliminary data.</text>
</comment>
<evidence type="ECO:0000256" key="9">
    <source>
        <dbReference type="SAM" id="MobiDB-lite"/>
    </source>
</evidence>
<dbReference type="InterPro" id="IPR001940">
    <property type="entry name" value="Peptidase_S1C"/>
</dbReference>
<dbReference type="SUPFAM" id="SSF50494">
    <property type="entry name" value="Trypsin-like serine proteases"/>
    <property type="match status" value="1"/>
</dbReference>
<dbReference type="SMART" id="SM00228">
    <property type="entry name" value="PDZ"/>
    <property type="match status" value="2"/>
</dbReference>
<keyword evidence="3" id="KW-0732">Signal</keyword>
<evidence type="ECO:0000256" key="10">
    <source>
        <dbReference type="SAM" id="Phobius"/>
    </source>
</evidence>
<dbReference type="PRINTS" id="PR00834">
    <property type="entry name" value="PROTEASES2C"/>
</dbReference>
<feature type="domain" description="PDZ" evidence="11">
    <location>
        <begin position="307"/>
        <end position="398"/>
    </location>
</feature>
<dbReference type="EMBL" id="VBOW01000006">
    <property type="protein sequence ID" value="TMQ60883.1"/>
    <property type="molecule type" value="Genomic_DNA"/>
</dbReference>
<feature type="binding site" evidence="8">
    <location>
        <position position="156"/>
    </location>
    <ligand>
        <name>substrate</name>
    </ligand>
</feature>
<keyword evidence="10" id="KW-0472">Membrane</keyword>
<keyword evidence="2" id="KW-0645">Protease</keyword>
<dbReference type="PROSITE" id="PS50106">
    <property type="entry name" value="PDZ"/>
    <property type="match status" value="2"/>
</dbReference>
<dbReference type="InterPro" id="IPR001478">
    <property type="entry name" value="PDZ"/>
</dbReference>
<dbReference type="Pfam" id="PF13365">
    <property type="entry name" value="Trypsin_2"/>
    <property type="match status" value="1"/>
</dbReference>
<dbReference type="Proteomes" id="UP000316852">
    <property type="component" value="Unassembled WGS sequence"/>
</dbReference>
<keyword evidence="6" id="KW-0720">Serine protease</keyword>
<evidence type="ECO:0000256" key="5">
    <source>
        <dbReference type="ARBA" id="ARBA00022801"/>
    </source>
</evidence>
<dbReference type="InterPro" id="IPR036034">
    <property type="entry name" value="PDZ_sf"/>
</dbReference>
<evidence type="ECO:0000256" key="6">
    <source>
        <dbReference type="ARBA" id="ARBA00022825"/>
    </source>
</evidence>
<name>A0A538TB58_UNCEI</name>
<sequence>MSPAPNSGTASSQDAGRRRKKGMESKESIRAAKVLVLAGGILVIGIVVGFMLSGNLSLSPVTQAKEAGLPAVTSSESPFTQIADRVLPAVVTIDTKRTVDAEGSPQLNFEGPYGDFFKRLFPDQPNQPRSPRTMRIPSSGSGFIIEKDGRILTNNHVIRDASDITVILNDKRKFKAKVVGTDPSTDVAVIKINADGDLPTVPLGDSDDVRIGDWAVAIGNALGELSGTLTVGVISGKGRTNLAIAGGAPAYQDFIQTDASINFGNSGGPLLNIHGEAIGINTAINPSGEGIGFAIPINMAKHISGQLIAHGKVTRGWLGIAPQELTPELADSWGLRDVSGVLVASVSPSTPADSAGFRVKDVITEFDGRKVSDVQNFRLLVADTPVHKRVRVHVLREGQPRDIYVRLGERPDEKLLGRRNAPPTEILGLSVEPLTGDFAKENDIREKTGVVVTDVAQGSPADDAGVTRGDIIKEVNDTKVKDVYDYNAAIDRAKAKNPKKPIIFLIKRGDATQFLAVDPEG</sequence>
<evidence type="ECO:0000313" key="12">
    <source>
        <dbReference type="EMBL" id="TMQ60883.1"/>
    </source>
</evidence>
<reference evidence="12 13" key="1">
    <citation type="journal article" date="2019" name="Nat. Microbiol.">
        <title>Mediterranean grassland soil C-N compound turnover is dependent on rainfall and depth, and is mediated by genomically divergent microorganisms.</title>
        <authorList>
            <person name="Diamond S."/>
            <person name="Andeer P.F."/>
            <person name="Li Z."/>
            <person name="Crits-Christoph A."/>
            <person name="Burstein D."/>
            <person name="Anantharaman K."/>
            <person name="Lane K.R."/>
            <person name="Thomas B.C."/>
            <person name="Pan C."/>
            <person name="Northen T.R."/>
            <person name="Banfield J.F."/>
        </authorList>
    </citation>
    <scope>NUCLEOTIDE SEQUENCE [LARGE SCALE GENOMIC DNA]</scope>
    <source>
        <strain evidence="12">WS_6</strain>
    </source>
</reference>
<evidence type="ECO:0000256" key="1">
    <source>
        <dbReference type="ARBA" id="ARBA00010541"/>
    </source>
</evidence>
<feature type="active site" description="Charge relay system" evidence="7">
    <location>
        <position position="266"/>
    </location>
</feature>
<comment type="similarity">
    <text evidence="1">Belongs to the peptidase S1C family.</text>
</comment>
<keyword evidence="4" id="KW-0677">Repeat</keyword>
<evidence type="ECO:0000256" key="2">
    <source>
        <dbReference type="ARBA" id="ARBA00022670"/>
    </source>
</evidence>
<accession>A0A538TB58</accession>
<dbReference type="Gene3D" id="2.40.10.120">
    <property type="match status" value="1"/>
</dbReference>
<proteinExistence type="inferred from homology"/>
<feature type="binding site" evidence="8">
    <location>
        <begin position="264"/>
        <end position="266"/>
    </location>
    <ligand>
        <name>substrate</name>
    </ligand>
</feature>
<feature type="compositionally biased region" description="Polar residues" evidence="9">
    <location>
        <begin position="1"/>
        <end position="14"/>
    </location>
</feature>
<gene>
    <name evidence="12" type="ORF">E6K76_00555</name>
</gene>
<keyword evidence="10" id="KW-1133">Transmembrane helix</keyword>
<feature type="active site" description="Charge relay system" evidence="7">
    <location>
        <position position="156"/>
    </location>
</feature>
<feature type="active site" description="Charge relay system" evidence="7">
    <location>
        <position position="186"/>
    </location>
</feature>
<dbReference type="CDD" id="cd10839">
    <property type="entry name" value="cpPDZ1_DegP-like"/>
    <property type="match status" value="1"/>
</dbReference>
<feature type="region of interest" description="Disordered" evidence="9">
    <location>
        <begin position="1"/>
        <end position="24"/>
    </location>
</feature>
<dbReference type="PANTHER" id="PTHR22939:SF129">
    <property type="entry name" value="SERINE PROTEASE HTRA2, MITOCHONDRIAL"/>
    <property type="match status" value="1"/>
</dbReference>
<feature type="transmembrane region" description="Helical" evidence="10">
    <location>
        <begin position="31"/>
        <end position="52"/>
    </location>
</feature>
<dbReference type="Gene3D" id="2.30.42.10">
    <property type="match status" value="2"/>
</dbReference>
<dbReference type="Pfam" id="PF13180">
    <property type="entry name" value="PDZ_2"/>
    <property type="match status" value="2"/>
</dbReference>
<feature type="binding site" evidence="8">
    <location>
        <position position="186"/>
    </location>
    <ligand>
        <name>substrate</name>
    </ligand>
</feature>
<dbReference type="PANTHER" id="PTHR22939">
    <property type="entry name" value="SERINE PROTEASE FAMILY S1C HTRA-RELATED"/>
    <property type="match status" value="1"/>
</dbReference>
<dbReference type="GO" id="GO:0006508">
    <property type="term" value="P:proteolysis"/>
    <property type="evidence" value="ECO:0007669"/>
    <property type="project" value="UniProtKB-KW"/>
</dbReference>
<feature type="domain" description="PDZ" evidence="11">
    <location>
        <begin position="413"/>
        <end position="483"/>
    </location>
</feature>
<dbReference type="AlphaFoldDB" id="A0A538TB58"/>
<evidence type="ECO:0000256" key="8">
    <source>
        <dbReference type="PIRSR" id="PIRSR611782-2"/>
    </source>
</evidence>
<dbReference type="InterPro" id="IPR009003">
    <property type="entry name" value="Peptidase_S1_PA"/>
</dbReference>
<keyword evidence="10" id="KW-0812">Transmembrane</keyword>
<evidence type="ECO:0000256" key="7">
    <source>
        <dbReference type="PIRSR" id="PIRSR611782-1"/>
    </source>
</evidence>
<evidence type="ECO:0000256" key="3">
    <source>
        <dbReference type="ARBA" id="ARBA00022729"/>
    </source>
</evidence>
<dbReference type="GO" id="GO:0004252">
    <property type="term" value="F:serine-type endopeptidase activity"/>
    <property type="evidence" value="ECO:0007669"/>
    <property type="project" value="InterPro"/>
</dbReference>